<evidence type="ECO:0000313" key="3">
    <source>
        <dbReference type="EMBL" id="CAG8953304.1"/>
    </source>
</evidence>
<dbReference type="PANTHER" id="PTHR34098:SF1">
    <property type="entry name" value="F-BOX ONLY PROTEIN 47"/>
    <property type="match status" value="1"/>
</dbReference>
<dbReference type="Proteomes" id="UP000696280">
    <property type="component" value="Unassembled WGS sequence"/>
</dbReference>
<dbReference type="EMBL" id="CAJVRL010000049">
    <property type="protein sequence ID" value="CAG8953304.1"/>
    <property type="molecule type" value="Genomic_DNA"/>
</dbReference>
<reference evidence="3" key="1">
    <citation type="submission" date="2021-07" db="EMBL/GenBank/DDBJ databases">
        <authorList>
            <person name="Durling M."/>
        </authorList>
    </citation>
    <scope>NUCLEOTIDE SEQUENCE</scope>
</reference>
<dbReference type="AlphaFoldDB" id="A0A9N9KTQ9"/>
<accession>A0A9N9KTQ9</accession>
<dbReference type="Pfam" id="PF12937">
    <property type="entry name" value="F-box-like"/>
    <property type="match status" value="1"/>
</dbReference>
<dbReference type="PANTHER" id="PTHR34098">
    <property type="entry name" value="F-BOX ONLY PROTEIN 47"/>
    <property type="match status" value="1"/>
</dbReference>
<sequence length="773" mass="86447">MLNLITLPYEVLSNIVGHIDFDDIFSLGLTCKSFTFFITDESLAKSIVLNKIPFSPEAMEAKARRCKYAKALRLVAKRREAFASVSPYTVATLGFCDDYLYCKGVLCYSLDDEVRVLDLHRSDNVETVVSISGLLTNAVSDIHANSKGLFQILYYSDQIVSCIYKSLGPDLPAWLIVFSLEDGRIKIPPERLDSVEKLFVRHNQDFLYYGTHSEIDADGHKTWMIHGYDFQNRKWFDEKMHLPEMAGHDVGSSVCFEIHGDSFYAISNQTSFECEEIDWTSFYHGYRFPLNSPCKALLEKTDDDDMWRRQHQEGPIDERWMSMQLDVDESTGKLKIIEARKEWYQGSSKSQRNYYTTDIIFPNDKQKEDEEESGDEFQDEDADAIEEAILRSQSNVGNQSSPNPSSVFSASISTSKATSSSSTTVPSYTTLFDNTGFPNSQLLLLRQKENNPHYLEARPRNPHCTHPGDDGAARPTFTIAKTCVRTYSKSSNTYLDLVDDPLPTDWNSTQRVRLRAGSRKLKPPLQNSEGYLCEPSGTLNETINQLYRDNGISFWPRVEETITEAQLDELYTLLNPPTFLGNVQGTCDERSLVYVTGEKGKPQALIFVGFDAGVRLKGLRRWGRVDKKTKGVGEGPHIDGRATGGVSMCETGQYSNLVPNKYVDPYEKGRTVGIERKGKGREVVHAGTAVQFSGLPHFHCGTADLETSGFGSEGADGDAQDCVLGGHAGGHTKGAFTKAGRMGKLIRRVPAMYLALSNLGYNFGRAQKDGLVD</sequence>
<feature type="compositionally biased region" description="Low complexity" evidence="1">
    <location>
        <begin position="400"/>
        <end position="425"/>
    </location>
</feature>
<dbReference type="InterPro" id="IPR036047">
    <property type="entry name" value="F-box-like_dom_sf"/>
</dbReference>
<feature type="domain" description="F-box" evidence="2">
    <location>
        <begin position="1"/>
        <end position="47"/>
    </location>
</feature>
<dbReference type="InterPro" id="IPR001810">
    <property type="entry name" value="F-box_dom"/>
</dbReference>
<protein>
    <recommendedName>
        <fullName evidence="2">F-box domain-containing protein</fullName>
    </recommendedName>
</protein>
<dbReference type="CDD" id="cd09917">
    <property type="entry name" value="F-box_SF"/>
    <property type="match status" value="1"/>
</dbReference>
<gene>
    <name evidence="3" type="ORF">HYFRA_00003511</name>
</gene>
<dbReference type="OrthoDB" id="5359231at2759"/>
<evidence type="ECO:0000259" key="2">
    <source>
        <dbReference type="PROSITE" id="PS50181"/>
    </source>
</evidence>
<name>A0A9N9KTQ9_9HELO</name>
<evidence type="ECO:0000313" key="4">
    <source>
        <dbReference type="Proteomes" id="UP000696280"/>
    </source>
</evidence>
<dbReference type="SUPFAM" id="SSF81383">
    <property type="entry name" value="F-box domain"/>
    <property type="match status" value="1"/>
</dbReference>
<feature type="region of interest" description="Disordered" evidence="1">
    <location>
        <begin position="393"/>
        <end position="425"/>
    </location>
</feature>
<evidence type="ECO:0000256" key="1">
    <source>
        <dbReference type="SAM" id="MobiDB-lite"/>
    </source>
</evidence>
<dbReference type="PROSITE" id="PS50181">
    <property type="entry name" value="FBOX"/>
    <property type="match status" value="1"/>
</dbReference>
<comment type="caution">
    <text evidence="3">The sequence shown here is derived from an EMBL/GenBank/DDBJ whole genome shotgun (WGS) entry which is preliminary data.</text>
</comment>
<organism evidence="3 4">
    <name type="scientific">Hymenoscyphus fraxineus</name>
    <dbReference type="NCBI Taxonomy" id="746836"/>
    <lineage>
        <taxon>Eukaryota</taxon>
        <taxon>Fungi</taxon>
        <taxon>Dikarya</taxon>
        <taxon>Ascomycota</taxon>
        <taxon>Pezizomycotina</taxon>
        <taxon>Leotiomycetes</taxon>
        <taxon>Helotiales</taxon>
        <taxon>Helotiaceae</taxon>
        <taxon>Hymenoscyphus</taxon>
    </lineage>
</organism>
<feature type="compositionally biased region" description="Acidic residues" evidence="1">
    <location>
        <begin position="369"/>
        <end position="380"/>
    </location>
</feature>
<dbReference type="InterPro" id="IPR038946">
    <property type="entry name" value="FBXO47"/>
</dbReference>
<dbReference type="SMART" id="SM00256">
    <property type="entry name" value="FBOX"/>
    <property type="match status" value="1"/>
</dbReference>
<keyword evidence="4" id="KW-1185">Reference proteome</keyword>
<proteinExistence type="predicted"/>
<feature type="region of interest" description="Disordered" evidence="1">
    <location>
        <begin position="355"/>
        <end position="380"/>
    </location>
</feature>